<feature type="domain" description="Granulins" evidence="6">
    <location>
        <begin position="261"/>
        <end position="274"/>
    </location>
</feature>
<evidence type="ECO:0000313" key="8">
    <source>
        <dbReference type="EMBL" id="ACB59381.1"/>
    </source>
</evidence>
<dbReference type="EMBL" id="EU419020">
    <property type="protein sequence ID" value="ACB59381.1"/>
    <property type="molecule type" value="mRNA"/>
</dbReference>
<comment type="similarity">
    <text evidence="2">Belongs to the granulin family.</text>
</comment>
<dbReference type="PANTHER" id="PTHR12274:SF3">
    <property type="entry name" value="PROGRANULIN"/>
    <property type="match status" value="1"/>
</dbReference>
<gene>
    <name evidence="7" type="primary">pGRN</name>
</gene>
<evidence type="ECO:0000256" key="4">
    <source>
        <dbReference type="ARBA" id="ARBA00023157"/>
    </source>
</evidence>
<dbReference type="EMBL" id="EU419019">
    <property type="protein sequence ID" value="ACB59380.1"/>
    <property type="molecule type" value="mRNA"/>
</dbReference>
<keyword evidence="4" id="KW-1015">Disulfide bond</keyword>
<dbReference type="GO" id="GO:0005576">
    <property type="term" value="C:extracellular region"/>
    <property type="evidence" value="ECO:0007669"/>
    <property type="project" value="UniProtKB-SubCell"/>
</dbReference>
<dbReference type="SUPFAM" id="SSF57277">
    <property type="entry name" value="Granulin repeat"/>
    <property type="match status" value="2"/>
</dbReference>
<dbReference type="InterPro" id="IPR039036">
    <property type="entry name" value="Granulin_fam"/>
</dbReference>
<feature type="domain" description="Granulins" evidence="6">
    <location>
        <begin position="155"/>
        <end position="168"/>
    </location>
</feature>
<evidence type="ECO:0000256" key="2">
    <source>
        <dbReference type="ARBA" id="ARBA00010093"/>
    </source>
</evidence>
<dbReference type="Gene3D" id="2.10.25.160">
    <property type="entry name" value="Granulin"/>
    <property type="match status" value="3"/>
</dbReference>
<dbReference type="InterPro" id="IPR000118">
    <property type="entry name" value="Granulin"/>
</dbReference>
<feature type="domain" description="Granulins" evidence="6">
    <location>
        <begin position="54"/>
        <end position="67"/>
    </location>
</feature>
<feature type="chain" id="PRO_5007645835" evidence="5">
    <location>
        <begin position="21"/>
        <end position="298"/>
    </location>
</feature>
<reference evidence="7" key="1">
    <citation type="journal article" date="2009" name="Fish Shellfish Immunol.">
        <title>Identification of two differentially expressed forms of progranulin mRNA in the teleost fish Paralichthys olivaceus.</title>
        <authorList>
            <person name="Nam B.-H."/>
            <person name="Park E.-M."/>
            <person name="Kim Y.-O."/>
            <person name="Kim W.-J."/>
            <person name="Kong H.J."/>
            <person name="Kim W.-J."/>
            <person name="Kang J.-H."/>
            <person name="Ji Y.-J."/>
            <person name="Lee S.-J."/>
            <person name="Choi T.-J."/>
        </authorList>
    </citation>
    <scope>NUCLEOTIDE SEQUENCE</scope>
</reference>
<keyword evidence="5" id="KW-0732">Signal</keyword>
<evidence type="ECO:0000259" key="6">
    <source>
        <dbReference type="PROSITE" id="PS00799"/>
    </source>
</evidence>
<evidence type="ECO:0000256" key="1">
    <source>
        <dbReference type="ARBA" id="ARBA00004613"/>
    </source>
</evidence>
<feature type="signal peptide" evidence="5">
    <location>
        <begin position="1"/>
        <end position="20"/>
    </location>
</feature>
<dbReference type="InterPro" id="IPR037277">
    <property type="entry name" value="Granulin_sf"/>
</dbReference>
<evidence type="ECO:0000256" key="3">
    <source>
        <dbReference type="ARBA" id="ARBA00022525"/>
    </source>
</evidence>
<organism evidence="7">
    <name type="scientific">Paralichthys olivaceus</name>
    <name type="common">Bastard halibut</name>
    <name type="synonym">Hippoglossus olivaceus</name>
    <dbReference type="NCBI Taxonomy" id="8255"/>
    <lineage>
        <taxon>Eukaryota</taxon>
        <taxon>Metazoa</taxon>
        <taxon>Chordata</taxon>
        <taxon>Craniata</taxon>
        <taxon>Vertebrata</taxon>
        <taxon>Euteleostomi</taxon>
        <taxon>Actinopterygii</taxon>
        <taxon>Neopterygii</taxon>
        <taxon>Teleostei</taxon>
        <taxon>Neoteleostei</taxon>
        <taxon>Acanthomorphata</taxon>
        <taxon>Carangaria</taxon>
        <taxon>Pleuronectiformes</taxon>
        <taxon>Pleuronectoidei</taxon>
        <taxon>Paralichthyidae</taxon>
        <taxon>Paralichthys</taxon>
    </lineage>
</organism>
<name>B9U2J5_PAROL</name>
<proteinExistence type="evidence at transcript level"/>
<dbReference type="Pfam" id="PF00396">
    <property type="entry name" value="Granulin"/>
    <property type="match status" value="3"/>
</dbReference>
<evidence type="ECO:0000256" key="5">
    <source>
        <dbReference type="SAM" id="SignalP"/>
    </source>
</evidence>
<dbReference type="EMBL" id="EU419021">
    <property type="protein sequence ID" value="ACB59382.1"/>
    <property type="molecule type" value="Genomic_DNA"/>
</dbReference>
<dbReference type="SMART" id="SM00277">
    <property type="entry name" value="GRAN"/>
    <property type="match status" value="3"/>
</dbReference>
<accession>B9U2J5</accession>
<dbReference type="PANTHER" id="PTHR12274">
    <property type="entry name" value="GRANULIN"/>
    <property type="match status" value="1"/>
</dbReference>
<dbReference type="AlphaFoldDB" id="B9U2J5"/>
<dbReference type="EMBL" id="EU419021">
    <property type="protein sequence ID" value="ACB59383.1"/>
    <property type="molecule type" value="Genomic_DNA"/>
</dbReference>
<evidence type="ECO:0000313" key="7">
    <source>
        <dbReference type="EMBL" id="ACB59380.1"/>
    </source>
</evidence>
<dbReference type="PROSITE" id="PS00799">
    <property type="entry name" value="GRANULINS"/>
    <property type="match status" value="3"/>
</dbReference>
<sequence>MLRISVWLLIGVFVWDFASCSVNCPDGTVCSDHATCCMTKYGFTCCQYPNAVCCSDQAHCCPFGFHCNLATQMCEKQGQLWMQIPMVKKEAAEEQAPPVLPMSSLQEPRNDQVPEASKSSVVHCDSYYICPDSTTCCRHPAGAWFCCPYSPGRCCLDGYHCCPYGYDCDYSYTHCVRRGLRYPFTPRQALSSVPATLISPPDEEVSFQETPMTALTEASDSSPEAGVIRCDSKFYCPNGMTCCKGSIYKWTCCPHPLGQCCADGLHCCPYGYTCDASLTCRAFYSVLPSGSHEHLKTE</sequence>
<protein>
    <submittedName>
        <fullName evidence="7 9">Progranulin</fullName>
    </submittedName>
    <submittedName>
        <fullName evidence="8">Progranulin type II</fullName>
    </submittedName>
</protein>
<keyword evidence="3" id="KW-0964">Secreted</keyword>
<comment type="subcellular location">
    <subcellularLocation>
        <location evidence="1">Secreted</location>
    </subcellularLocation>
</comment>
<evidence type="ECO:0000313" key="9">
    <source>
        <dbReference type="EMBL" id="ACB59382.1"/>
    </source>
</evidence>